<dbReference type="RefSeq" id="YP_008436561.1">
    <property type="nucleotide sequence ID" value="NC_022098.1"/>
</dbReference>
<proteinExistence type="predicted"/>
<keyword evidence="2" id="KW-1185">Reference proteome</keyword>
<evidence type="ECO:0000313" key="2">
    <source>
        <dbReference type="Proteomes" id="UP000204584"/>
    </source>
</evidence>
<name>S4VSV3_9VIRU</name>
<dbReference type="EMBL" id="KC977571">
    <property type="protein sequence ID" value="AGO83499.1"/>
    <property type="molecule type" value="Genomic_DNA"/>
</dbReference>
<dbReference type="Proteomes" id="UP000204584">
    <property type="component" value="Segment"/>
</dbReference>
<gene>
    <name evidence="1" type="ORF">psal_cds_80</name>
</gene>
<organism evidence="1 2">
    <name type="scientific">Pandoravirus salinus</name>
    <dbReference type="NCBI Taxonomy" id="1349410"/>
    <lineage>
        <taxon>Viruses</taxon>
        <taxon>Pandoravirus</taxon>
    </lineage>
</organism>
<dbReference type="GeneID" id="16605286"/>
<accession>S4VSV3</accession>
<evidence type="ECO:0000313" key="1">
    <source>
        <dbReference type="EMBL" id="AGO83499.1"/>
    </source>
</evidence>
<protein>
    <submittedName>
        <fullName evidence="1">Uncharacterized protein</fullName>
    </submittedName>
</protein>
<dbReference type="KEGG" id="vg:16605286"/>
<reference evidence="1 2" key="1">
    <citation type="journal article" date="2013" name="Science">
        <title>Pandoraviruses: amoeba viruses with genomes up to 2.5 Mb reaching that of parasitic eukaryotes.</title>
        <authorList>
            <person name="Philippe N."/>
            <person name="Legendre M."/>
            <person name="Doutre G."/>
            <person name="Coute Y."/>
            <person name="Poirot O."/>
            <person name="Lescot M."/>
            <person name="Arslan D."/>
            <person name="Seltzer V."/>
            <person name="Bertaux L."/>
            <person name="Bruley C."/>
            <person name="Garin J."/>
            <person name="Claverie J.M."/>
            <person name="Abergel C."/>
        </authorList>
    </citation>
    <scope>NUCLEOTIDE SEQUENCE [LARGE SCALE GENOMIC DNA]</scope>
</reference>
<sequence>MDGTLCGGAQIPDWAPHRFDGSCAVERALDGEFPIRRLVDNIAQVGWVLLLGPDRAHGGESPGDRERIVGAIKSYCDVVPCIEACLWLVDHGGNTVCHYTSTLRQRASASVSWIGPGGACARATYLDGRLCGWEAIDGLPEPDTDRLAIDDRVGCMPP</sequence>